<protein>
    <submittedName>
        <fullName evidence="2">Uncharacterized protein</fullName>
    </submittedName>
</protein>
<dbReference type="Pfam" id="PF24124">
    <property type="entry name" value="YphA"/>
    <property type="match status" value="1"/>
</dbReference>
<gene>
    <name evidence="2" type="ORF">JR050_19640</name>
</gene>
<feature type="transmembrane region" description="Helical" evidence="1">
    <location>
        <begin position="157"/>
        <end position="179"/>
    </location>
</feature>
<comment type="caution">
    <text evidence="2">The sequence shown here is derived from an EMBL/GenBank/DDBJ whole genome shotgun (WGS) entry which is preliminary data.</text>
</comment>
<sequence>MEGIWFYWFTWIGWIIVTFFHKKNSTRTYLTILFLFLIITADISWVFINFEITLGYITLFISAFIYSSKIPNKKLPYLLICTLILTMAYVCFYLFSLFDPVWVLFNPKFMLGALLTYIVLLLMKEKELRFLTFAFGVCYGELVHFCIMKYYSFPYILGSLSFFDVAALGLLFISSWNGLEIVTSHFNHSMNKTNKRKAGIL</sequence>
<feature type="transmembrane region" description="Helical" evidence="1">
    <location>
        <begin position="130"/>
        <end position="151"/>
    </location>
</feature>
<keyword evidence="3" id="KW-1185">Reference proteome</keyword>
<feature type="transmembrane region" description="Helical" evidence="1">
    <location>
        <begin position="101"/>
        <end position="123"/>
    </location>
</feature>
<name>A0ABS2DMY9_9BACI</name>
<keyword evidence="1" id="KW-0812">Transmembrane</keyword>
<reference evidence="2 3" key="1">
    <citation type="submission" date="2021-02" db="EMBL/GenBank/DDBJ databases">
        <title>Bacillus sp. RD4P76, an endophyte from a halophyte.</title>
        <authorList>
            <person name="Sun J.-Q."/>
        </authorList>
    </citation>
    <scope>NUCLEOTIDE SEQUENCE [LARGE SCALE GENOMIC DNA]</scope>
    <source>
        <strain evidence="2 3">RD4P76</strain>
    </source>
</reference>
<feature type="transmembrane region" description="Helical" evidence="1">
    <location>
        <begin position="54"/>
        <end position="70"/>
    </location>
</feature>
<dbReference type="EMBL" id="JAFELM010000045">
    <property type="protein sequence ID" value="MBM6619880.1"/>
    <property type="molecule type" value="Genomic_DNA"/>
</dbReference>
<dbReference type="Proteomes" id="UP001518925">
    <property type="component" value="Unassembled WGS sequence"/>
</dbReference>
<feature type="transmembrane region" description="Helical" evidence="1">
    <location>
        <begin position="77"/>
        <end position="95"/>
    </location>
</feature>
<keyword evidence="1" id="KW-1133">Transmembrane helix</keyword>
<feature type="transmembrane region" description="Helical" evidence="1">
    <location>
        <begin position="6"/>
        <end position="22"/>
    </location>
</feature>
<evidence type="ECO:0000313" key="2">
    <source>
        <dbReference type="EMBL" id="MBM6619880.1"/>
    </source>
</evidence>
<keyword evidence="1" id="KW-0472">Membrane</keyword>
<dbReference type="InterPro" id="IPR014617">
    <property type="entry name" value="YphA_Bacsu"/>
</dbReference>
<dbReference type="RefSeq" id="WP_204205358.1">
    <property type="nucleotide sequence ID" value="NZ_JAFELM010000045.1"/>
</dbReference>
<organism evidence="2 3">
    <name type="scientific">Bacillus suaedaesalsae</name>
    <dbReference type="NCBI Taxonomy" id="2810349"/>
    <lineage>
        <taxon>Bacteria</taxon>
        <taxon>Bacillati</taxon>
        <taxon>Bacillota</taxon>
        <taxon>Bacilli</taxon>
        <taxon>Bacillales</taxon>
        <taxon>Bacillaceae</taxon>
        <taxon>Bacillus</taxon>
    </lineage>
</organism>
<evidence type="ECO:0000313" key="3">
    <source>
        <dbReference type="Proteomes" id="UP001518925"/>
    </source>
</evidence>
<dbReference type="PIRSF" id="PIRSF036710">
    <property type="entry name" value="YphA_Bacsu"/>
    <property type="match status" value="1"/>
</dbReference>
<evidence type="ECO:0000256" key="1">
    <source>
        <dbReference type="SAM" id="Phobius"/>
    </source>
</evidence>
<accession>A0ABS2DMY9</accession>
<feature type="transmembrane region" description="Helical" evidence="1">
    <location>
        <begin position="29"/>
        <end position="48"/>
    </location>
</feature>
<proteinExistence type="predicted"/>